<dbReference type="PROSITE" id="PS50035">
    <property type="entry name" value="PLD"/>
    <property type="match status" value="2"/>
</dbReference>
<dbReference type="GO" id="GO:0005886">
    <property type="term" value="C:plasma membrane"/>
    <property type="evidence" value="ECO:0007669"/>
    <property type="project" value="UniProtKB-SubCell"/>
</dbReference>
<dbReference type="CDD" id="cd09112">
    <property type="entry name" value="PLDc_CLS_2"/>
    <property type="match status" value="1"/>
</dbReference>
<protein>
    <recommendedName>
        <fullName evidence="12">Cardiolipin synthase</fullName>
        <ecNumber evidence="12">2.7.8.-</ecNumber>
    </recommendedName>
</protein>
<evidence type="ECO:0000256" key="12">
    <source>
        <dbReference type="NCBIfam" id="TIGR04265"/>
    </source>
</evidence>
<proteinExistence type="predicted"/>
<feature type="transmembrane region" description="Helical" evidence="13">
    <location>
        <begin position="7"/>
        <end position="30"/>
    </location>
</feature>
<evidence type="ECO:0000256" key="11">
    <source>
        <dbReference type="ARBA" id="ARBA00023264"/>
    </source>
</evidence>
<dbReference type="AlphaFoldDB" id="A0AAW3ZSD8"/>
<keyword evidence="7 13" id="KW-1133">Transmembrane helix</keyword>
<dbReference type="NCBIfam" id="TIGR04265">
    <property type="entry name" value="bac_cardiolipin"/>
    <property type="match status" value="1"/>
</dbReference>
<keyword evidence="16" id="KW-1185">Reference proteome</keyword>
<evidence type="ECO:0000259" key="14">
    <source>
        <dbReference type="PROSITE" id="PS50035"/>
    </source>
</evidence>
<evidence type="ECO:0000256" key="2">
    <source>
        <dbReference type="ARBA" id="ARBA00022475"/>
    </source>
</evidence>
<keyword evidence="5 13" id="KW-0812">Transmembrane</keyword>
<dbReference type="CDD" id="cd09110">
    <property type="entry name" value="PLDc_CLS_1"/>
    <property type="match status" value="1"/>
</dbReference>
<dbReference type="RefSeq" id="WP_192031385.1">
    <property type="nucleotide sequence ID" value="NZ_JACYTR010000074.1"/>
</dbReference>
<dbReference type="SUPFAM" id="SSF56024">
    <property type="entry name" value="Phospholipase D/nuclease"/>
    <property type="match status" value="2"/>
</dbReference>
<keyword evidence="6" id="KW-0677">Repeat</keyword>
<evidence type="ECO:0000256" key="10">
    <source>
        <dbReference type="ARBA" id="ARBA00023209"/>
    </source>
</evidence>
<dbReference type="Pfam" id="PF13091">
    <property type="entry name" value="PLDc_2"/>
    <property type="match status" value="2"/>
</dbReference>
<keyword evidence="2" id="KW-1003">Cell membrane</keyword>
<comment type="subcellular location">
    <subcellularLocation>
        <location evidence="1">Cell membrane</location>
        <topology evidence="1">Multi-pass membrane protein</topology>
    </subcellularLocation>
</comment>
<feature type="transmembrane region" description="Helical" evidence="13">
    <location>
        <begin position="36"/>
        <end position="59"/>
    </location>
</feature>
<keyword evidence="3" id="KW-0444">Lipid biosynthesis</keyword>
<sequence length="472" mass="52835">MDLAHLSTWWTIGSLVWAAYLLVLAVWIVLQKRSPFATLAWLFALAALPVLGFVVYFFLGPQKIKRQRLRRQRLRQQSRCEASAAPELEAGLRRRKQRLSRLVEKATGAPLASAERIDLLVDGKATFAALLQAIATARQHVHLEYYIFEPDDVGQKVIQALCDAVERGVQVRLLVDAVGSPRMRGRRLRALRRAGLEVARFHPFRLATLRPLLNLRCHRKIAVIDGVIGFTGGINISAEQSGSSATEGWHDLHLRVQGPVVGWLQGVFAEDWLYATRRPLPEKDLYPPLAAGQLSAQVVASGPDSDAEAIHRCYLQAISDARQRVWLVTPYFSPGEAALYALSNAALRGVDVRLLLPQRSDSRIVSACARSYYDELLARGVKIYQYPARMLHAKAMLVDDDCALVGSANFDLRSFRLNFEIALLVYEPNFVRDLSAQLSADFEASDRQHLPRRLSHWDRLAEAGARLLSPIL</sequence>
<evidence type="ECO:0000256" key="6">
    <source>
        <dbReference type="ARBA" id="ARBA00022737"/>
    </source>
</evidence>
<evidence type="ECO:0000313" key="16">
    <source>
        <dbReference type="Proteomes" id="UP000613768"/>
    </source>
</evidence>
<evidence type="ECO:0000256" key="7">
    <source>
        <dbReference type="ARBA" id="ARBA00022989"/>
    </source>
</evidence>
<evidence type="ECO:0000256" key="8">
    <source>
        <dbReference type="ARBA" id="ARBA00023098"/>
    </source>
</evidence>
<keyword evidence="11" id="KW-1208">Phospholipid metabolism</keyword>
<dbReference type="SMART" id="SM00155">
    <property type="entry name" value="PLDc"/>
    <property type="match status" value="2"/>
</dbReference>
<feature type="domain" description="PLD phosphodiesterase" evidence="14">
    <location>
        <begin position="213"/>
        <end position="240"/>
    </location>
</feature>
<dbReference type="Gene3D" id="3.30.870.10">
    <property type="entry name" value="Endonuclease Chain A"/>
    <property type="match status" value="2"/>
</dbReference>
<dbReference type="InterPro" id="IPR025202">
    <property type="entry name" value="PLD-like_dom"/>
</dbReference>
<dbReference type="InterPro" id="IPR001736">
    <property type="entry name" value="PLipase_D/transphosphatidylase"/>
</dbReference>
<keyword evidence="10" id="KW-0594">Phospholipid biosynthesis</keyword>
<feature type="domain" description="PLD phosphodiesterase" evidence="14">
    <location>
        <begin position="387"/>
        <end position="414"/>
    </location>
</feature>
<dbReference type="InterPro" id="IPR027379">
    <property type="entry name" value="CLS_N"/>
</dbReference>
<dbReference type="Pfam" id="PF13396">
    <property type="entry name" value="PLDc_N"/>
    <property type="match status" value="1"/>
</dbReference>
<name>A0AAW3ZSD8_9GAMM</name>
<dbReference type="EC" id="2.7.8.-" evidence="12"/>
<evidence type="ECO:0000256" key="3">
    <source>
        <dbReference type="ARBA" id="ARBA00022516"/>
    </source>
</evidence>
<keyword evidence="4" id="KW-0808">Transferase</keyword>
<accession>A0AAW3ZSD8</accession>
<dbReference type="Proteomes" id="UP000613768">
    <property type="component" value="Unassembled WGS sequence"/>
</dbReference>
<evidence type="ECO:0000256" key="5">
    <source>
        <dbReference type="ARBA" id="ARBA00022692"/>
    </source>
</evidence>
<dbReference type="GO" id="GO:0032049">
    <property type="term" value="P:cardiolipin biosynthetic process"/>
    <property type="evidence" value="ECO:0007669"/>
    <property type="project" value="UniProtKB-UniRule"/>
</dbReference>
<dbReference type="InterPro" id="IPR022924">
    <property type="entry name" value="Cardiolipin_synthase"/>
</dbReference>
<gene>
    <name evidence="15" type="primary">cls</name>
    <name evidence="15" type="ORF">IFO71_19630</name>
</gene>
<dbReference type="PANTHER" id="PTHR21248">
    <property type="entry name" value="CARDIOLIPIN SYNTHASE"/>
    <property type="match status" value="1"/>
</dbReference>
<dbReference type="EMBL" id="JACYTR010000074">
    <property type="protein sequence ID" value="MBD8527964.1"/>
    <property type="molecule type" value="Genomic_DNA"/>
</dbReference>
<evidence type="ECO:0000256" key="9">
    <source>
        <dbReference type="ARBA" id="ARBA00023136"/>
    </source>
</evidence>
<evidence type="ECO:0000313" key="15">
    <source>
        <dbReference type="EMBL" id="MBD8527964.1"/>
    </source>
</evidence>
<dbReference type="GO" id="GO:0008808">
    <property type="term" value="F:cardiolipin synthase activity"/>
    <property type="evidence" value="ECO:0007669"/>
    <property type="project" value="UniProtKB-UniRule"/>
</dbReference>
<keyword evidence="9 13" id="KW-0472">Membrane</keyword>
<keyword evidence="8" id="KW-0443">Lipid metabolism</keyword>
<organism evidence="15 16">
    <name type="scientific">Pseudomarimonas arenosa</name>
    <dbReference type="NCBI Taxonomy" id="2774145"/>
    <lineage>
        <taxon>Bacteria</taxon>
        <taxon>Pseudomonadati</taxon>
        <taxon>Pseudomonadota</taxon>
        <taxon>Gammaproteobacteria</taxon>
        <taxon>Lysobacterales</taxon>
        <taxon>Lysobacteraceae</taxon>
        <taxon>Pseudomarimonas</taxon>
    </lineage>
</organism>
<evidence type="ECO:0000256" key="13">
    <source>
        <dbReference type="SAM" id="Phobius"/>
    </source>
</evidence>
<evidence type="ECO:0000256" key="1">
    <source>
        <dbReference type="ARBA" id="ARBA00004651"/>
    </source>
</evidence>
<evidence type="ECO:0000256" key="4">
    <source>
        <dbReference type="ARBA" id="ARBA00022679"/>
    </source>
</evidence>
<comment type="caution">
    <text evidence="15">The sequence shown here is derived from an EMBL/GenBank/DDBJ whole genome shotgun (WGS) entry which is preliminary data.</text>
</comment>
<dbReference type="PANTHER" id="PTHR21248:SF22">
    <property type="entry name" value="PHOSPHOLIPASE D"/>
    <property type="match status" value="1"/>
</dbReference>
<reference evidence="15 16" key="1">
    <citation type="submission" date="2020-09" db="EMBL/GenBank/DDBJ databases">
        <title>Pseudoxanthomonas sp. CAU 1598 isolated from sand of Yaerae Beach.</title>
        <authorList>
            <person name="Kim W."/>
        </authorList>
    </citation>
    <scope>NUCLEOTIDE SEQUENCE [LARGE SCALE GENOMIC DNA]</scope>
    <source>
        <strain evidence="15 16">CAU 1598</strain>
    </source>
</reference>